<dbReference type="GO" id="GO:0042597">
    <property type="term" value="C:periplasmic space"/>
    <property type="evidence" value="ECO:0007669"/>
    <property type="project" value="UniProtKB-SubCell"/>
</dbReference>
<dbReference type="OrthoDB" id="289937at2"/>
<evidence type="ECO:0000256" key="10">
    <source>
        <dbReference type="ARBA" id="ARBA00023316"/>
    </source>
</evidence>
<evidence type="ECO:0000256" key="9">
    <source>
        <dbReference type="ARBA" id="ARBA00023295"/>
    </source>
</evidence>
<dbReference type="Gene3D" id="2.10.70.40">
    <property type="entry name" value="peptidoglycan hydrolase"/>
    <property type="match status" value="1"/>
</dbReference>
<feature type="region of interest" description="Disordered" evidence="12">
    <location>
        <begin position="151"/>
        <end position="175"/>
    </location>
</feature>
<dbReference type="AlphaFoldDB" id="A0A081G0L8"/>
<keyword evidence="14" id="KW-0966">Cell projection</keyword>
<dbReference type="Proteomes" id="UP000028252">
    <property type="component" value="Unassembled WGS sequence"/>
</dbReference>
<comment type="function">
    <text evidence="1">Flagellum-specific muramidase which hydrolyzes the peptidoglycan layer to assemble the rod structure in the periplasmic space.</text>
</comment>
<keyword evidence="10" id="KW-0961">Cell wall biogenesis/degradation</keyword>
<evidence type="ECO:0000256" key="11">
    <source>
        <dbReference type="ARBA" id="ARBA00030835"/>
    </source>
</evidence>
<dbReference type="GO" id="GO:0071973">
    <property type="term" value="P:bacterial-type flagellum-dependent cell motility"/>
    <property type="evidence" value="ECO:0007669"/>
    <property type="project" value="TreeGrafter"/>
</dbReference>
<evidence type="ECO:0000256" key="5">
    <source>
        <dbReference type="ARBA" id="ARBA00013433"/>
    </source>
</evidence>
<dbReference type="PANTHER" id="PTHR33308">
    <property type="entry name" value="PEPTIDOGLYCAN HYDROLASE FLGJ"/>
    <property type="match status" value="1"/>
</dbReference>
<dbReference type="GO" id="GO:0004040">
    <property type="term" value="F:amidase activity"/>
    <property type="evidence" value="ECO:0007669"/>
    <property type="project" value="InterPro"/>
</dbReference>
<dbReference type="GO" id="GO:0071555">
    <property type="term" value="P:cell wall organization"/>
    <property type="evidence" value="ECO:0007669"/>
    <property type="project" value="UniProtKB-KW"/>
</dbReference>
<dbReference type="RefSeq" id="WP_051692684.1">
    <property type="nucleotide sequence ID" value="NZ_JMQN01000018.1"/>
</dbReference>
<comment type="similarity">
    <text evidence="4">In the C-terminal section; belongs to the glycosyl hydrolase 73 family.</text>
</comment>
<protein>
    <recommendedName>
        <fullName evidence="5">Peptidoglycan hydrolase FlgJ</fullName>
    </recommendedName>
    <alternativeName>
        <fullName evidence="11">Muramidase FlgJ</fullName>
    </alternativeName>
</protein>
<dbReference type="STRING" id="1232683.ADIMK_1569"/>
<dbReference type="InterPro" id="IPR013377">
    <property type="entry name" value="FlgJ"/>
</dbReference>
<dbReference type="eggNOG" id="COG1705">
    <property type="taxonomic scope" value="Bacteria"/>
</dbReference>
<comment type="subcellular location">
    <subcellularLocation>
        <location evidence="2">Periplasm</location>
    </subcellularLocation>
</comment>
<evidence type="ECO:0000256" key="4">
    <source>
        <dbReference type="ARBA" id="ARBA00007974"/>
    </source>
</evidence>
<keyword evidence="8 14" id="KW-0378">Hydrolase</keyword>
<dbReference type="Pfam" id="PF10135">
    <property type="entry name" value="Rod-binding"/>
    <property type="match status" value="1"/>
</dbReference>
<keyword evidence="6" id="KW-0574">Periplasm</keyword>
<dbReference type="GO" id="GO:0016798">
    <property type="term" value="F:hydrolase activity, acting on glycosyl bonds"/>
    <property type="evidence" value="ECO:0007669"/>
    <property type="project" value="UniProtKB-KW"/>
</dbReference>
<keyword evidence="9 14" id="KW-0326">Glycosidase</keyword>
<dbReference type="eggNOG" id="COG3951">
    <property type="taxonomic scope" value="Bacteria"/>
</dbReference>
<dbReference type="EMBL" id="JMQN01000018">
    <property type="protein sequence ID" value="KEA64323.1"/>
    <property type="molecule type" value="Genomic_DNA"/>
</dbReference>
<dbReference type="PATRIC" id="fig|1232683.4.peg.1549"/>
<evidence type="ECO:0000256" key="7">
    <source>
        <dbReference type="ARBA" id="ARBA00022795"/>
    </source>
</evidence>
<keyword evidence="7" id="KW-1005">Bacterial flagellum biogenesis</keyword>
<dbReference type="PANTHER" id="PTHR33308:SF9">
    <property type="entry name" value="PEPTIDOGLYCAN HYDROLASE FLGJ"/>
    <property type="match status" value="1"/>
</dbReference>
<keyword evidence="14" id="KW-0282">Flagellum</keyword>
<dbReference type="InterPro" id="IPR002901">
    <property type="entry name" value="MGlyc_endo_b_GlcNAc-like_dom"/>
</dbReference>
<dbReference type="InterPro" id="IPR019301">
    <property type="entry name" value="Flagellar_prot_FlgJ_N"/>
</dbReference>
<evidence type="ECO:0000256" key="1">
    <source>
        <dbReference type="ARBA" id="ARBA00002954"/>
    </source>
</evidence>
<comment type="caution">
    <text evidence="14">The sequence shown here is derived from an EMBL/GenBank/DDBJ whole genome shotgun (WGS) entry which is preliminary data.</text>
</comment>
<sequence>MESKSLGAVDPSVYTDLTELSKLKALAGKDEKAALREVAQQFEQVFMNMMLKSMRQANEAFAEDDPLYSSEVQFYQGMLDQQLTLDLSKAGGLGLAEIIVKQLGQSITSGTGETESTGVSDLMFNMATRRVASHSLSAVDEISDQLARERVMSTSTQVSESEETSADRSIDTPQDVTFNSPAEFVEVLMPMAEKAAQALGVDPKVLVAQAALETGWGRSIIRDQQGNSSNNLFNIKADSRWSGESVGVQTLEYRDGLPQPERAEFRAYKSLEAGMNDYVDFIQSNPRYEQARELVEDPVAYLQALQQAGYATDPEYAAKIERILGGTSLAMAVSGSQEG</sequence>
<dbReference type="InterPro" id="IPR051056">
    <property type="entry name" value="Glycosyl_Hydrolase_73"/>
</dbReference>
<evidence type="ECO:0000256" key="2">
    <source>
        <dbReference type="ARBA" id="ARBA00004418"/>
    </source>
</evidence>
<gene>
    <name evidence="14" type="ORF">ADIMK_1569</name>
</gene>
<comment type="similarity">
    <text evidence="3">In the N-terminal section; belongs to the FlgJ family.</text>
</comment>
<dbReference type="Gene3D" id="1.10.530.10">
    <property type="match status" value="1"/>
</dbReference>
<dbReference type="SMART" id="SM00047">
    <property type="entry name" value="LYZ2"/>
    <property type="match status" value="1"/>
</dbReference>
<keyword evidence="14" id="KW-0969">Cilium</keyword>
<evidence type="ECO:0000259" key="13">
    <source>
        <dbReference type="SMART" id="SM00047"/>
    </source>
</evidence>
<evidence type="ECO:0000256" key="12">
    <source>
        <dbReference type="SAM" id="MobiDB-lite"/>
    </source>
</evidence>
<accession>A0A081G0L8</accession>
<evidence type="ECO:0000256" key="8">
    <source>
        <dbReference type="ARBA" id="ARBA00022801"/>
    </source>
</evidence>
<dbReference type="Pfam" id="PF01832">
    <property type="entry name" value="Glucosaminidase"/>
    <property type="match status" value="1"/>
</dbReference>
<feature type="domain" description="Mannosyl-glycoprotein endo-beta-N-acetylglucosamidase-like" evidence="13">
    <location>
        <begin position="174"/>
        <end position="334"/>
    </location>
</feature>
<dbReference type="NCBIfam" id="TIGR02541">
    <property type="entry name" value="flagell_FlgJ"/>
    <property type="match status" value="1"/>
</dbReference>
<evidence type="ECO:0000256" key="6">
    <source>
        <dbReference type="ARBA" id="ARBA00022764"/>
    </source>
</evidence>
<evidence type="ECO:0000256" key="3">
    <source>
        <dbReference type="ARBA" id="ARBA00006880"/>
    </source>
</evidence>
<name>A0A081G0L8_9GAMM</name>
<evidence type="ECO:0000313" key="15">
    <source>
        <dbReference type="Proteomes" id="UP000028252"/>
    </source>
</evidence>
<proteinExistence type="inferred from homology"/>
<dbReference type="GO" id="GO:0044780">
    <property type="term" value="P:bacterial-type flagellum assembly"/>
    <property type="evidence" value="ECO:0007669"/>
    <property type="project" value="InterPro"/>
</dbReference>
<evidence type="ECO:0000313" key="14">
    <source>
        <dbReference type="EMBL" id="KEA64323.1"/>
    </source>
</evidence>
<organism evidence="14 15">
    <name type="scientific">Marinobacterium lacunae</name>
    <dbReference type="NCBI Taxonomy" id="1232683"/>
    <lineage>
        <taxon>Bacteria</taxon>
        <taxon>Pseudomonadati</taxon>
        <taxon>Pseudomonadota</taxon>
        <taxon>Gammaproteobacteria</taxon>
        <taxon>Oceanospirillales</taxon>
        <taxon>Oceanospirillaceae</taxon>
        <taxon>Marinobacterium</taxon>
    </lineage>
</organism>
<reference evidence="14 15" key="1">
    <citation type="submission" date="2014-04" db="EMBL/GenBank/DDBJ databases">
        <title>Marinobacterium kochiensis sp. nov., isolated from sediment sample collected from Kochi backwaters in Kerala, India.</title>
        <authorList>
            <person name="Singh A."/>
            <person name="Pinnaka A.K."/>
        </authorList>
    </citation>
    <scope>NUCLEOTIDE SEQUENCE [LARGE SCALE GENOMIC DNA]</scope>
    <source>
        <strain evidence="14 15">AK27</strain>
    </source>
</reference>
<keyword evidence="15" id="KW-1185">Reference proteome</keyword>